<comment type="subcellular location">
    <subcellularLocation>
        <location evidence="1">Chromosome</location>
        <location evidence="1">Centromere</location>
    </subcellularLocation>
</comment>
<evidence type="ECO:0000256" key="4">
    <source>
        <dbReference type="ARBA" id="ARBA00022618"/>
    </source>
</evidence>
<dbReference type="GO" id="GO:0007059">
    <property type="term" value="P:chromosome segregation"/>
    <property type="evidence" value="ECO:0007669"/>
    <property type="project" value="UniProtKB-KW"/>
</dbReference>
<reference evidence="10" key="1">
    <citation type="submission" date="2018-09" db="EMBL/GenBank/DDBJ databases">
        <title>Common duck and Muscovy duck high density SNP chip.</title>
        <authorList>
            <person name="Vignal A."/>
            <person name="Thebault N."/>
            <person name="Warren W.C."/>
        </authorList>
    </citation>
    <scope>NUCLEOTIDE SEQUENCE [LARGE SCALE GENOMIC DNA]</scope>
</reference>
<feature type="coiled-coil region" evidence="9">
    <location>
        <begin position="57"/>
        <end position="84"/>
    </location>
</feature>
<keyword evidence="7" id="KW-0131">Cell cycle</keyword>
<evidence type="ECO:0000256" key="2">
    <source>
        <dbReference type="ARBA" id="ARBA00010845"/>
    </source>
</evidence>
<keyword evidence="6 9" id="KW-0175">Coiled coil</keyword>
<dbReference type="GO" id="GO:0051177">
    <property type="term" value="P:meiotic sister chromatid cohesion"/>
    <property type="evidence" value="ECO:0007669"/>
    <property type="project" value="TreeGrafter"/>
</dbReference>
<evidence type="ECO:0000256" key="9">
    <source>
        <dbReference type="SAM" id="Coils"/>
    </source>
</evidence>
<reference evidence="10" key="3">
    <citation type="submission" date="2025-09" db="UniProtKB">
        <authorList>
            <consortium name="Ensembl"/>
        </authorList>
    </citation>
    <scope>IDENTIFICATION</scope>
</reference>
<dbReference type="Ensembl" id="ENSCMMT00000030358.1">
    <property type="protein sequence ID" value="ENSCMMP00000027828.1"/>
    <property type="gene ID" value="ENSCMMG00000017005.1"/>
</dbReference>
<protein>
    <submittedName>
        <fullName evidence="10">Uncharacterized protein</fullName>
    </submittedName>
</protein>
<evidence type="ECO:0000256" key="7">
    <source>
        <dbReference type="ARBA" id="ARBA00023306"/>
    </source>
</evidence>
<comment type="similarity">
    <text evidence="2">Belongs to the shugoshin family.</text>
</comment>
<sequence>AVAEALSFSLSGVRERMRERRNGVLRTAKLNASIASKIKTKILNNSSTIKISLKHNNKALALALNAEKANAQRLIQEKISLQKEVEHCHFQNAMLRHKLCLLSNTMKELENLVAAVKMARLSEFHTSPSSLSHGWKSSITEDSWFDSSADGHFVSGELMSLRVPVSKPRDEGQQGGSSTAVRKSLVSLRRSASDKPQEVVPVVSKDALPSQEKSVPPCLQQALCLLVRIPSHMSALLRQPSAV</sequence>
<keyword evidence="11" id="KW-1185">Reference proteome</keyword>
<keyword evidence="8" id="KW-0137">Centromere</keyword>
<dbReference type="GO" id="GO:0051301">
    <property type="term" value="P:cell division"/>
    <property type="evidence" value="ECO:0007669"/>
    <property type="project" value="UniProtKB-KW"/>
</dbReference>
<evidence type="ECO:0000256" key="5">
    <source>
        <dbReference type="ARBA" id="ARBA00022829"/>
    </source>
</evidence>
<organism evidence="10 11">
    <name type="scientific">Cairina moschata</name>
    <name type="common">Muscovy duck</name>
    <dbReference type="NCBI Taxonomy" id="8855"/>
    <lineage>
        <taxon>Eukaryota</taxon>
        <taxon>Metazoa</taxon>
        <taxon>Chordata</taxon>
        <taxon>Craniata</taxon>
        <taxon>Vertebrata</taxon>
        <taxon>Euteleostomi</taxon>
        <taxon>Archelosauria</taxon>
        <taxon>Archosauria</taxon>
        <taxon>Dinosauria</taxon>
        <taxon>Saurischia</taxon>
        <taxon>Theropoda</taxon>
        <taxon>Coelurosauria</taxon>
        <taxon>Aves</taxon>
        <taxon>Neognathae</taxon>
        <taxon>Galloanserae</taxon>
        <taxon>Anseriformes</taxon>
        <taxon>Anatidae</taxon>
        <taxon>Anatinae</taxon>
        <taxon>Cairina</taxon>
    </lineage>
</organism>
<dbReference type="Proteomes" id="UP000694556">
    <property type="component" value="Chromosome 7"/>
</dbReference>
<name>A0A8C3CYT3_CAIMO</name>
<proteinExistence type="inferred from homology"/>
<accession>A0A8C3CYT3</accession>
<evidence type="ECO:0000256" key="6">
    <source>
        <dbReference type="ARBA" id="ARBA00023054"/>
    </source>
</evidence>
<evidence type="ECO:0000313" key="11">
    <source>
        <dbReference type="Proteomes" id="UP000694556"/>
    </source>
</evidence>
<dbReference type="InterPro" id="IPR038889">
    <property type="entry name" value="Shugoshin1/2"/>
</dbReference>
<dbReference type="AlphaFoldDB" id="A0A8C3CYT3"/>
<evidence type="ECO:0000256" key="1">
    <source>
        <dbReference type="ARBA" id="ARBA00004584"/>
    </source>
</evidence>
<evidence type="ECO:0000313" key="10">
    <source>
        <dbReference type="Ensembl" id="ENSCMMP00000027828.1"/>
    </source>
</evidence>
<keyword evidence="4" id="KW-0132">Cell division</keyword>
<keyword evidence="3" id="KW-0158">Chromosome</keyword>
<dbReference type="PANTHER" id="PTHR21577">
    <property type="entry name" value="SHUGOSHIN"/>
    <property type="match status" value="1"/>
</dbReference>
<evidence type="ECO:0000256" key="8">
    <source>
        <dbReference type="ARBA" id="ARBA00023328"/>
    </source>
</evidence>
<reference evidence="10" key="2">
    <citation type="submission" date="2025-08" db="UniProtKB">
        <authorList>
            <consortium name="Ensembl"/>
        </authorList>
    </citation>
    <scope>IDENTIFICATION</scope>
</reference>
<dbReference type="PANTHER" id="PTHR21577:SF3">
    <property type="entry name" value="SHUGOSHIN 1-RELATED"/>
    <property type="match status" value="1"/>
</dbReference>
<keyword evidence="5" id="KW-0159">Chromosome partition</keyword>
<dbReference type="GO" id="GO:0000776">
    <property type="term" value="C:kinetochore"/>
    <property type="evidence" value="ECO:0007669"/>
    <property type="project" value="TreeGrafter"/>
</dbReference>
<evidence type="ECO:0000256" key="3">
    <source>
        <dbReference type="ARBA" id="ARBA00022454"/>
    </source>
</evidence>